<feature type="transmembrane region" description="Helical" evidence="5">
    <location>
        <begin position="64"/>
        <end position="88"/>
    </location>
</feature>
<feature type="transmembrane region" description="Helical" evidence="5">
    <location>
        <begin position="171"/>
        <end position="195"/>
    </location>
</feature>
<dbReference type="Pfam" id="PF04144">
    <property type="entry name" value="SCAMP"/>
    <property type="match status" value="1"/>
</dbReference>
<evidence type="ECO:0000313" key="7">
    <source>
        <dbReference type="Proteomes" id="UP000187209"/>
    </source>
</evidence>
<reference evidence="6 7" key="1">
    <citation type="submission" date="2016-11" db="EMBL/GenBank/DDBJ databases">
        <title>The macronuclear genome of Stentor coeruleus: a giant cell with tiny introns.</title>
        <authorList>
            <person name="Slabodnick M."/>
            <person name="Ruby J.G."/>
            <person name="Reiff S.B."/>
            <person name="Swart E.C."/>
            <person name="Gosai S."/>
            <person name="Prabakaran S."/>
            <person name="Witkowska E."/>
            <person name="Larue G.E."/>
            <person name="Fisher S."/>
            <person name="Freeman R.M."/>
            <person name="Gunawardena J."/>
            <person name="Chu W."/>
            <person name="Stover N.A."/>
            <person name="Gregory B.D."/>
            <person name="Nowacki M."/>
            <person name="Derisi J."/>
            <person name="Roy S.W."/>
            <person name="Marshall W.F."/>
            <person name="Sood P."/>
        </authorList>
    </citation>
    <scope>NUCLEOTIDE SEQUENCE [LARGE SCALE GENOMIC DNA]</scope>
    <source>
        <strain evidence="6">WM001</strain>
    </source>
</reference>
<proteinExistence type="predicted"/>
<evidence type="ECO:0000256" key="4">
    <source>
        <dbReference type="ARBA" id="ARBA00023136"/>
    </source>
</evidence>
<protein>
    <submittedName>
        <fullName evidence="6">Uncharacterized protein</fullName>
    </submittedName>
</protein>
<feature type="transmembrane region" description="Helical" evidence="5">
    <location>
        <begin position="94"/>
        <end position="120"/>
    </location>
</feature>
<dbReference type="GO" id="GO:0016020">
    <property type="term" value="C:membrane"/>
    <property type="evidence" value="ECO:0007669"/>
    <property type="project" value="UniProtKB-SubCell"/>
</dbReference>
<comment type="subcellular location">
    <subcellularLocation>
        <location evidence="1">Membrane</location>
        <topology evidence="1">Multi-pass membrane protein</topology>
    </subcellularLocation>
</comment>
<dbReference type="AlphaFoldDB" id="A0A1R2CWQ9"/>
<organism evidence="6 7">
    <name type="scientific">Stentor coeruleus</name>
    <dbReference type="NCBI Taxonomy" id="5963"/>
    <lineage>
        <taxon>Eukaryota</taxon>
        <taxon>Sar</taxon>
        <taxon>Alveolata</taxon>
        <taxon>Ciliophora</taxon>
        <taxon>Postciliodesmatophora</taxon>
        <taxon>Heterotrichea</taxon>
        <taxon>Heterotrichida</taxon>
        <taxon>Stentoridae</taxon>
        <taxon>Stentor</taxon>
    </lineage>
</organism>
<evidence type="ECO:0000313" key="6">
    <source>
        <dbReference type="EMBL" id="OMJ93401.1"/>
    </source>
</evidence>
<gene>
    <name evidence="6" type="ORF">SteCoe_3644</name>
</gene>
<dbReference type="OrthoDB" id="565522at2759"/>
<dbReference type="InterPro" id="IPR007273">
    <property type="entry name" value="SCAMP"/>
</dbReference>
<dbReference type="EMBL" id="MPUH01000043">
    <property type="protein sequence ID" value="OMJ93401.1"/>
    <property type="molecule type" value="Genomic_DNA"/>
</dbReference>
<feature type="transmembrane region" description="Helical" evidence="5">
    <location>
        <begin position="132"/>
        <end position="151"/>
    </location>
</feature>
<keyword evidence="4 5" id="KW-0472">Membrane</keyword>
<keyword evidence="2 5" id="KW-0812">Transmembrane</keyword>
<comment type="caution">
    <text evidence="6">The sequence shown here is derived from an EMBL/GenBank/DDBJ whole genome shotgun (WGS) entry which is preliminary data.</text>
</comment>
<keyword evidence="3 5" id="KW-1133">Transmembrane helix</keyword>
<keyword evidence="7" id="KW-1185">Reference proteome</keyword>
<evidence type="ECO:0000256" key="1">
    <source>
        <dbReference type="ARBA" id="ARBA00004141"/>
    </source>
</evidence>
<evidence type="ECO:0000256" key="3">
    <source>
        <dbReference type="ARBA" id="ARBA00022989"/>
    </source>
</evidence>
<dbReference type="Proteomes" id="UP000187209">
    <property type="component" value="Unassembled WGS sequence"/>
</dbReference>
<evidence type="ECO:0000256" key="2">
    <source>
        <dbReference type="ARBA" id="ARBA00022692"/>
    </source>
</evidence>
<sequence>MASFAGKMALNSLSSGIKNTNIVPSSHNSHIDWNDYNFPPCVKVVHFRLSDFHDNEKKVITKMYVSWLLVLIVLSYNIISTIALSATILPGINILYAFLNWILGMPLATYVFYCGYFGVARSESGNITKYKIGGILLILLCILFSILPFGSINGWARIPVMNSENSDPGRFGVATCVIESLIHTVNYFLIGFTIYQVHNDVHESTDPAKI</sequence>
<dbReference type="GO" id="GO:0015031">
    <property type="term" value="P:protein transport"/>
    <property type="evidence" value="ECO:0007669"/>
    <property type="project" value="InterPro"/>
</dbReference>
<name>A0A1R2CWQ9_9CILI</name>
<evidence type="ECO:0000256" key="5">
    <source>
        <dbReference type="SAM" id="Phobius"/>
    </source>
</evidence>
<accession>A0A1R2CWQ9</accession>